<organism evidence="2 3">
    <name type="scientific">Ananas comosus</name>
    <name type="common">Pineapple</name>
    <name type="synonym">Ananas ananas</name>
    <dbReference type="NCBI Taxonomy" id="4615"/>
    <lineage>
        <taxon>Eukaryota</taxon>
        <taxon>Viridiplantae</taxon>
        <taxon>Streptophyta</taxon>
        <taxon>Embryophyta</taxon>
        <taxon>Tracheophyta</taxon>
        <taxon>Spermatophyta</taxon>
        <taxon>Magnoliopsida</taxon>
        <taxon>Liliopsida</taxon>
        <taxon>Poales</taxon>
        <taxon>Bromeliaceae</taxon>
        <taxon>Bromelioideae</taxon>
        <taxon>Ananas</taxon>
    </lineage>
</organism>
<feature type="compositionally biased region" description="Acidic residues" evidence="1">
    <location>
        <begin position="76"/>
        <end position="88"/>
    </location>
</feature>
<feature type="compositionally biased region" description="Low complexity" evidence="1">
    <location>
        <begin position="43"/>
        <end position="52"/>
    </location>
</feature>
<dbReference type="EMBL" id="LSRQ01005043">
    <property type="protein sequence ID" value="OAY68222.1"/>
    <property type="molecule type" value="Genomic_DNA"/>
</dbReference>
<feature type="region of interest" description="Disordered" evidence="1">
    <location>
        <begin position="1"/>
        <end position="52"/>
    </location>
</feature>
<dbReference type="AlphaFoldDB" id="A0A199UTT7"/>
<evidence type="ECO:0000313" key="3">
    <source>
        <dbReference type="Proteomes" id="UP000092600"/>
    </source>
</evidence>
<feature type="compositionally biased region" description="Pro residues" evidence="1">
    <location>
        <begin position="25"/>
        <end position="36"/>
    </location>
</feature>
<protein>
    <submittedName>
        <fullName evidence="2">Uncharacterized protein</fullName>
    </submittedName>
</protein>
<feature type="compositionally biased region" description="Low complexity" evidence="1">
    <location>
        <begin position="1"/>
        <end position="10"/>
    </location>
</feature>
<sequence length="154" mass="17341">MAPAYLLPLHAPLPPPPLSRLSPFTPSPPPPPPPPLLRHYRRGSPSPSILLPPLLLRSPFPRPLSRSAALRRGEIDEVDDDDGDEEEEDMAQLDVESMEEEAMDVARDYSLSLSRELRFEDDIDEKKTSVLKKKSRRSSAKHVSMFLKLIVQLT</sequence>
<reference evidence="2 3" key="1">
    <citation type="journal article" date="2016" name="DNA Res.">
        <title>The draft genome of MD-2 pineapple using hybrid error correction of long reads.</title>
        <authorList>
            <person name="Redwan R.M."/>
            <person name="Saidin A."/>
            <person name="Kumar S.V."/>
        </authorList>
    </citation>
    <scope>NUCLEOTIDE SEQUENCE [LARGE SCALE GENOMIC DNA]</scope>
    <source>
        <strain evidence="3">cv. MD2</strain>
        <tissue evidence="2">Leaf</tissue>
    </source>
</reference>
<evidence type="ECO:0000256" key="1">
    <source>
        <dbReference type="SAM" id="MobiDB-lite"/>
    </source>
</evidence>
<feature type="region of interest" description="Disordered" evidence="1">
    <location>
        <begin position="66"/>
        <end position="88"/>
    </location>
</feature>
<comment type="caution">
    <text evidence="2">The sequence shown here is derived from an EMBL/GenBank/DDBJ whole genome shotgun (WGS) entry which is preliminary data.</text>
</comment>
<gene>
    <name evidence="2" type="ORF">ACMD2_10426</name>
</gene>
<name>A0A199UTT7_ANACO</name>
<proteinExistence type="predicted"/>
<accession>A0A199UTT7</accession>
<evidence type="ECO:0000313" key="2">
    <source>
        <dbReference type="EMBL" id="OAY68222.1"/>
    </source>
</evidence>
<dbReference type="Proteomes" id="UP000092600">
    <property type="component" value="Unassembled WGS sequence"/>
</dbReference>